<dbReference type="EMBL" id="CP034235">
    <property type="protein sequence ID" value="QGQ98092.1"/>
    <property type="molecule type" value="Genomic_DNA"/>
</dbReference>
<dbReference type="CDD" id="cd06261">
    <property type="entry name" value="TM_PBP2"/>
    <property type="match status" value="1"/>
</dbReference>
<feature type="transmembrane region" description="Helical" evidence="7">
    <location>
        <begin position="93"/>
        <end position="114"/>
    </location>
</feature>
<dbReference type="InterPro" id="IPR000515">
    <property type="entry name" value="MetI-like"/>
</dbReference>
<organism evidence="9 10">
    <name type="scientific">Paenibacillus psychroresistens</name>
    <dbReference type="NCBI Taxonomy" id="1778678"/>
    <lineage>
        <taxon>Bacteria</taxon>
        <taxon>Bacillati</taxon>
        <taxon>Bacillota</taxon>
        <taxon>Bacilli</taxon>
        <taxon>Bacillales</taxon>
        <taxon>Paenibacillaceae</taxon>
        <taxon>Paenibacillus</taxon>
    </lineage>
</organism>
<evidence type="ECO:0000259" key="8">
    <source>
        <dbReference type="PROSITE" id="PS50928"/>
    </source>
</evidence>
<dbReference type="OrthoDB" id="9788108at2"/>
<dbReference type="InterPro" id="IPR051393">
    <property type="entry name" value="ABC_transporter_permease"/>
</dbReference>
<dbReference type="SUPFAM" id="SSF161098">
    <property type="entry name" value="MetI-like"/>
    <property type="match status" value="1"/>
</dbReference>
<dbReference type="GO" id="GO:0055085">
    <property type="term" value="P:transmembrane transport"/>
    <property type="evidence" value="ECO:0007669"/>
    <property type="project" value="InterPro"/>
</dbReference>
<dbReference type="AlphaFoldDB" id="A0A6B8RQV2"/>
<keyword evidence="10" id="KW-1185">Reference proteome</keyword>
<feature type="transmembrane region" description="Helical" evidence="7">
    <location>
        <begin position="29"/>
        <end position="53"/>
    </location>
</feature>
<comment type="similarity">
    <text evidence="7">Belongs to the binding-protein-dependent transport system permease family.</text>
</comment>
<dbReference type="PANTHER" id="PTHR30193:SF37">
    <property type="entry name" value="INNER MEMBRANE ABC TRANSPORTER PERMEASE PROTEIN YCJO"/>
    <property type="match status" value="1"/>
</dbReference>
<dbReference type="Proteomes" id="UP000426246">
    <property type="component" value="Chromosome"/>
</dbReference>
<feature type="domain" description="ABC transmembrane type-1" evidence="8">
    <location>
        <begin position="89"/>
        <end position="301"/>
    </location>
</feature>
<evidence type="ECO:0000256" key="4">
    <source>
        <dbReference type="ARBA" id="ARBA00022692"/>
    </source>
</evidence>
<dbReference type="PANTHER" id="PTHR30193">
    <property type="entry name" value="ABC TRANSPORTER PERMEASE PROTEIN"/>
    <property type="match status" value="1"/>
</dbReference>
<dbReference type="KEGG" id="ppsc:EHS13_25995"/>
<evidence type="ECO:0000256" key="2">
    <source>
        <dbReference type="ARBA" id="ARBA00022448"/>
    </source>
</evidence>
<accession>A0A6B8RQV2</accession>
<keyword evidence="5 7" id="KW-1133">Transmembrane helix</keyword>
<sequence length="311" mass="35391">MEMIDVKSVQAVVKKKRAFGLAKQEKKAAFWFILPFVTGFLGFNLFPIVYAFLISLMDYRSFKDLGTYQFTGFKNYLDIMTDINSINAYLTSLYYILMYVPGIMIVSLLFALLLNRTFYLRFLTRSMVLMPYVSNIVAIAMVWSILLDPTDGPINKLLIWSGLKPSMWLMGTESALATVVLINIWQGLAFHAIVYLAALQAVPQDLYEAAEIDGASRFQKLRRITLPLVSPTSFFLVIISIITSLQNYASIKSMTNGGPGISTKVISFNIYEEAFTYNRFSYASAQAIILFLIILIVTIIQWKGQKRWVHY</sequence>
<keyword evidence="3" id="KW-1003">Cell membrane</keyword>
<dbReference type="Pfam" id="PF00528">
    <property type="entry name" value="BPD_transp_1"/>
    <property type="match status" value="1"/>
</dbReference>
<dbReference type="RefSeq" id="WP_155703189.1">
    <property type="nucleotide sequence ID" value="NZ_CP034235.1"/>
</dbReference>
<evidence type="ECO:0000313" key="10">
    <source>
        <dbReference type="Proteomes" id="UP000426246"/>
    </source>
</evidence>
<keyword evidence="2 7" id="KW-0813">Transport</keyword>
<evidence type="ECO:0000256" key="7">
    <source>
        <dbReference type="RuleBase" id="RU363032"/>
    </source>
</evidence>
<feature type="transmembrane region" description="Helical" evidence="7">
    <location>
        <begin position="280"/>
        <end position="302"/>
    </location>
</feature>
<keyword evidence="6 7" id="KW-0472">Membrane</keyword>
<evidence type="ECO:0000256" key="3">
    <source>
        <dbReference type="ARBA" id="ARBA00022475"/>
    </source>
</evidence>
<name>A0A6B8RQV2_9BACL</name>
<keyword evidence="4 7" id="KW-0812">Transmembrane</keyword>
<feature type="transmembrane region" description="Helical" evidence="7">
    <location>
        <begin position="126"/>
        <end position="146"/>
    </location>
</feature>
<evidence type="ECO:0000256" key="5">
    <source>
        <dbReference type="ARBA" id="ARBA00022989"/>
    </source>
</evidence>
<dbReference type="InterPro" id="IPR035906">
    <property type="entry name" value="MetI-like_sf"/>
</dbReference>
<proteinExistence type="inferred from homology"/>
<dbReference type="Gene3D" id="1.10.3720.10">
    <property type="entry name" value="MetI-like"/>
    <property type="match status" value="1"/>
</dbReference>
<evidence type="ECO:0000313" key="9">
    <source>
        <dbReference type="EMBL" id="QGQ98092.1"/>
    </source>
</evidence>
<evidence type="ECO:0000256" key="1">
    <source>
        <dbReference type="ARBA" id="ARBA00004651"/>
    </source>
</evidence>
<reference evidence="10" key="1">
    <citation type="submission" date="2018-11" db="EMBL/GenBank/DDBJ databases">
        <title>Complete genome sequence of Paenibacillus sp. ML311-T8.</title>
        <authorList>
            <person name="Nam Y.-D."/>
            <person name="Kang J."/>
            <person name="Chung W.-H."/>
            <person name="Park Y.S."/>
        </authorList>
    </citation>
    <scope>NUCLEOTIDE SEQUENCE [LARGE SCALE GENOMIC DNA]</scope>
    <source>
        <strain evidence="10">ML311-T8</strain>
    </source>
</reference>
<feature type="transmembrane region" description="Helical" evidence="7">
    <location>
        <begin position="224"/>
        <end position="245"/>
    </location>
</feature>
<protein>
    <submittedName>
        <fullName evidence="9">Sugar ABC transporter permease</fullName>
    </submittedName>
</protein>
<dbReference type="PROSITE" id="PS50928">
    <property type="entry name" value="ABC_TM1"/>
    <property type="match status" value="1"/>
</dbReference>
<gene>
    <name evidence="9" type="ORF">EHS13_25995</name>
</gene>
<dbReference type="GO" id="GO:0005886">
    <property type="term" value="C:plasma membrane"/>
    <property type="evidence" value="ECO:0007669"/>
    <property type="project" value="UniProtKB-SubCell"/>
</dbReference>
<comment type="subcellular location">
    <subcellularLocation>
        <location evidence="1 7">Cell membrane</location>
        <topology evidence="1 7">Multi-pass membrane protein</topology>
    </subcellularLocation>
</comment>
<evidence type="ECO:0000256" key="6">
    <source>
        <dbReference type="ARBA" id="ARBA00023136"/>
    </source>
</evidence>